<accession>X1IY46</accession>
<reference evidence="1" key="1">
    <citation type="journal article" date="2014" name="Front. Microbiol.">
        <title>High frequency of phylogenetically diverse reductive dehalogenase-homologous genes in deep subseafloor sedimentary metagenomes.</title>
        <authorList>
            <person name="Kawai M."/>
            <person name="Futagami T."/>
            <person name="Toyoda A."/>
            <person name="Takaki Y."/>
            <person name="Nishi S."/>
            <person name="Hori S."/>
            <person name="Arai W."/>
            <person name="Tsubouchi T."/>
            <person name="Morono Y."/>
            <person name="Uchiyama I."/>
            <person name="Ito T."/>
            <person name="Fujiyama A."/>
            <person name="Inagaki F."/>
            <person name="Takami H."/>
        </authorList>
    </citation>
    <scope>NUCLEOTIDE SEQUENCE</scope>
    <source>
        <strain evidence="1">Expedition CK06-06</strain>
    </source>
</reference>
<proteinExistence type="predicted"/>
<dbReference type="EMBL" id="BARU01031401">
    <property type="protein sequence ID" value="GAH74180.1"/>
    <property type="molecule type" value="Genomic_DNA"/>
</dbReference>
<dbReference type="AlphaFoldDB" id="X1IY46"/>
<comment type="caution">
    <text evidence="1">The sequence shown here is derived from an EMBL/GenBank/DDBJ whole genome shotgun (WGS) entry which is preliminary data.</text>
</comment>
<sequence length="52" mass="5955">MEGIQKTLVDNLAVITQWAKEGKYGWCDNIGKLDIGYDIRRLIGRLLETCKD</sequence>
<name>X1IY46_9ZZZZ</name>
<evidence type="ECO:0000313" key="1">
    <source>
        <dbReference type="EMBL" id="GAH74180.1"/>
    </source>
</evidence>
<gene>
    <name evidence="1" type="ORF">S03H2_49669</name>
</gene>
<organism evidence="1">
    <name type="scientific">marine sediment metagenome</name>
    <dbReference type="NCBI Taxonomy" id="412755"/>
    <lineage>
        <taxon>unclassified sequences</taxon>
        <taxon>metagenomes</taxon>
        <taxon>ecological metagenomes</taxon>
    </lineage>
</organism>
<protein>
    <submittedName>
        <fullName evidence="1">Uncharacterized protein</fullName>
    </submittedName>
</protein>